<name>A0A1H9UEB0_9RHOB</name>
<dbReference type="InterPro" id="IPR002575">
    <property type="entry name" value="Aminoglycoside_PTrfase"/>
</dbReference>
<dbReference type="OrthoDB" id="9809275at2"/>
<dbReference type="Proteomes" id="UP000198885">
    <property type="component" value="Unassembled WGS sequence"/>
</dbReference>
<proteinExistence type="predicted"/>
<dbReference type="Pfam" id="PF01636">
    <property type="entry name" value="APH"/>
    <property type="match status" value="1"/>
</dbReference>
<reference evidence="2 3" key="1">
    <citation type="submission" date="2016-10" db="EMBL/GenBank/DDBJ databases">
        <authorList>
            <person name="de Groot N.N."/>
        </authorList>
    </citation>
    <scope>NUCLEOTIDE SEQUENCE [LARGE SCALE GENOMIC DNA]</scope>
    <source>
        <strain evidence="2 3">DSM 23042</strain>
    </source>
</reference>
<evidence type="ECO:0000313" key="3">
    <source>
        <dbReference type="Proteomes" id="UP000198885"/>
    </source>
</evidence>
<dbReference type="SUPFAM" id="SSF56112">
    <property type="entry name" value="Protein kinase-like (PK-like)"/>
    <property type="match status" value="1"/>
</dbReference>
<sequence length="339" mass="37699">MPDRTDEIARFLAHAGWGEARRTVLAGDASNRRYDRLVTADGSRAVLMDAPADRGEDVRPFVRIAQHLSACGLAAPEILAQDETRGFLLLEDLGDAIFARVLERDPTLETDLYAGATDVLLKLHAAPRTPEVASYLPEMADLSQLAWRWYRMEVDGAAEPAGRPARDAMQNALDSLPPWEPVLILRDYHAENLIWRPERIGTDRVALLDFQDARMGHPAYDLVSLLEDARRDVSPEVQRQMVDRYVAAAGTDREAFEAGYAVMGAQRNLRILGVFARLSMHFGKPHYVDLIPRVWGHLQTDLAHPACAALAAQVRATLPEPTPDHLKTLKDKCATIPHP</sequence>
<dbReference type="InterPro" id="IPR011009">
    <property type="entry name" value="Kinase-like_dom_sf"/>
</dbReference>
<evidence type="ECO:0000313" key="2">
    <source>
        <dbReference type="EMBL" id="SES07692.1"/>
    </source>
</evidence>
<dbReference type="AlphaFoldDB" id="A0A1H9UEB0"/>
<evidence type="ECO:0000259" key="1">
    <source>
        <dbReference type="Pfam" id="PF01636"/>
    </source>
</evidence>
<dbReference type="STRING" id="641238.SAMN04490244_105225"/>
<dbReference type="Gene3D" id="3.90.1200.10">
    <property type="match status" value="1"/>
</dbReference>
<keyword evidence="3" id="KW-1185">Reference proteome</keyword>
<organism evidence="2 3">
    <name type="scientific">Tranquillimonas rosea</name>
    <dbReference type="NCBI Taxonomy" id="641238"/>
    <lineage>
        <taxon>Bacteria</taxon>
        <taxon>Pseudomonadati</taxon>
        <taxon>Pseudomonadota</taxon>
        <taxon>Alphaproteobacteria</taxon>
        <taxon>Rhodobacterales</taxon>
        <taxon>Roseobacteraceae</taxon>
        <taxon>Tranquillimonas</taxon>
    </lineage>
</organism>
<dbReference type="Gene3D" id="3.30.200.20">
    <property type="entry name" value="Phosphorylase Kinase, domain 1"/>
    <property type="match status" value="1"/>
</dbReference>
<dbReference type="EMBL" id="FOGU01000005">
    <property type="protein sequence ID" value="SES07692.1"/>
    <property type="molecule type" value="Genomic_DNA"/>
</dbReference>
<dbReference type="RefSeq" id="WP_092693151.1">
    <property type="nucleotide sequence ID" value="NZ_CBDDGO010000004.1"/>
</dbReference>
<feature type="domain" description="Aminoglycoside phosphotransferase" evidence="1">
    <location>
        <begin position="23"/>
        <end position="254"/>
    </location>
</feature>
<gene>
    <name evidence="2" type="ORF">SAMN04490244_105225</name>
</gene>
<accession>A0A1H9UEB0</accession>
<protein>
    <recommendedName>
        <fullName evidence="1">Aminoglycoside phosphotransferase domain-containing protein</fullName>
    </recommendedName>
</protein>